<dbReference type="KEGG" id="cfm:BJL90_19505"/>
<sequence length="170" mass="19312">MDCKIRPWRIDDAPCLSEALNNKKIHDNLRDGLPFPYTVRSAEEFITAMLNSDKDKTYAFAITIDDKAVGSIGVFRKDNIHQRTAEIGYYIAEPYWGQGLGTSAVKQVCRHIFDHTDIIRIYAEPFADNIASCRILEKSGFVCEGVLKKNAVKNGKVMDMKMYSLVKEKE</sequence>
<organism evidence="3 5">
    <name type="scientific">Clostridium formicaceticum</name>
    <dbReference type="NCBI Taxonomy" id="1497"/>
    <lineage>
        <taxon>Bacteria</taxon>
        <taxon>Bacillati</taxon>
        <taxon>Bacillota</taxon>
        <taxon>Clostridia</taxon>
        <taxon>Eubacteriales</taxon>
        <taxon>Clostridiaceae</taxon>
        <taxon>Clostridium</taxon>
    </lineage>
</organism>
<keyword evidence="3" id="KW-0012">Acyltransferase</keyword>
<dbReference type="Proteomes" id="UP000177894">
    <property type="component" value="Chromosome"/>
</dbReference>
<dbReference type="PANTHER" id="PTHR43328:SF1">
    <property type="entry name" value="N-ACETYLTRANSFERASE DOMAIN-CONTAINING PROTEIN"/>
    <property type="match status" value="1"/>
</dbReference>
<reference evidence="2 4" key="1">
    <citation type="submission" date="2016-10" db="EMBL/GenBank/DDBJ databases">
        <title>Complete Genome Sequence of Acetogen Clostridium formicoaceticum ATCC 27076.</title>
        <authorList>
            <person name="Bao T."/>
            <person name="Cheng C."/>
            <person name="Zhao J."/>
            <person name="Yang S.-T."/>
            <person name="Wang J."/>
            <person name="Wang M."/>
        </authorList>
    </citation>
    <scope>NUCLEOTIDE SEQUENCE [LARGE SCALE GENOMIC DNA]</scope>
    <source>
        <strain evidence="2 4">ATCC 27076</strain>
    </source>
</reference>
<dbReference type="EMBL" id="CP017603">
    <property type="protein sequence ID" value="AOY77853.1"/>
    <property type="molecule type" value="Genomic_DNA"/>
</dbReference>
<evidence type="ECO:0000259" key="1">
    <source>
        <dbReference type="PROSITE" id="PS51186"/>
    </source>
</evidence>
<evidence type="ECO:0000313" key="3">
    <source>
        <dbReference type="EMBL" id="ARE88469.1"/>
    </source>
</evidence>
<feature type="domain" description="N-acetyltransferase" evidence="1">
    <location>
        <begin position="11"/>
        <end position="163"/>
    </location>
</feature>
<keyword evidence="3" id="KW-0808">Transferase</keyword>
<dbReference type="AlphaFoldDB" id="A0AAC9WH47"/>
<proteinExistence type="predicted"/>
<protein>
    <submittedName>
        <fullName evidence="2">GNAT family N-acetyltransferase</fullName>
    </submittedName>
    <submittedName>
        <fullName evidence="3">Ribosomal-protein-serine acetyltransferase</fullName>
        <ecNumber evidence="3">2.3.1.-</ecNumber>
    </submittedName>
</protein>
<dbReference type="SUPFAM" id="SSF55729">
    <property type="entry name" value="Acyl-CoA N-acyltransferases (Nat)"/>
    <property type="match status" value="1"/>
</dbReference>
<evidence type="ECO:0000313" key="4">
    <source>
        <dbReference type="Proteomes" id="UP000177894"/>
    </source>
</evidence>
<dbReference type="Pfam" id="PF13302">
    <property type="entry name" value="Acetyltransf_3"/>
    <property type="match status" value="1"/>
</dbReference>
<dbReference type="PANTHER" id="PTHR43328">
    <property type="entry name" value="ACETYLTRANSFERASE-RELATED"/>
    <property type="match status" value="1"/>
</dbReference>
<evidence type="ECO:0000313" key="2">
    <source>
        <dbReference type="EMBL" id="AOY77853.1"/>
    </source>
</evidence>
<gene>
    <name evidence="3" type="primary">rimL</name>
    <name evidence="2" type="ORF">BJL90_19505</name>
    <name evidence="3" type="ORF">CLFO_28720</name>
</gene>
<dbReference type="PROSITE" id="PS51186">
    <property type="entry name" value="GNAT"/>
    <property type="match status" value="1"/>
</dbReference>
<dbReference type="InterPro" id="IPR000182">
    <property type="entry name" value="GNAT_dom"/>
</dbReference>
<accession>A0AAC9WH47</accession>
<reference evidence="3 5" key="2">
    <citation type="submission" date="2017-03" db="EMBL/GenBank/DDBJ databases">
        <title>Complete sequence of Clostridium formicaceticum DSM 92.</title>
        <authorList>
            <person name="Poehlein A."/>
            <person name="Karl M."/>
            <person name="Bengelsdorf F.R."/>
            <person name="Duerre P."/>
            <person name="Daniel R."/>
        </authorList>
    </citation>
    <scope>NUCLEOTIDE SEQUENCE [LARGE SCALE GENOMIC DNA]</scope>
    <source>
        <strain evidence="3 5">DSM 92</strain>
    </source>
</reference>
<dbReference type="EC" id="2.3.1.-" evidence="3"/>
<dbReference type="CDD" id="cd04301">
    <property type="entry name" value="NAT_SF"/>
    <property type="match status" value="1"/>
</dbReference>
<dbReference type="RefSeq" id="WP_070972130.1">
    <property type="nucleotide sequence ID" value="NZ_CP017603.1"/>
</dbReference>
<keyword evidence="4" id="KW-1185">Reference proteome</keyword>
<dbReference type="Proteomes" id="UP000192478">
    <property type="component" value="Chromosome"/>
</dbReference>
<dbReference type="GO" id="GO:0016747">
    <property type="term" value="F:acyltransferase activity, transferring groups other than amino-acyl groups"/>
    <property type="evidence" value="ECO:0007669"/>
    <property type="project" value="InterPro"/>
</dbReference>
<dbReference type="InterPro" id="IPR016181">
    <property type="entry name" value="Acyl_CoA_acyltransferase"/>
</dbReference>
<dbReference type="Gene3D" id="3.40.630.30">
    <property type="match status" value="1"/>
</dbReference>
<evidence type="ECO:0000313" key="5">
    <source>
        <dbReference type="Proteomes" id="UP000192478"/>
    </source>
</evidence>
<name>A0AAC9WH47_9CLOT</name>
<dbReference type="EMBL" id="CP020559">
    <property type="protein sequence ID" value="ARE88469.1"/>
    <property type="molecule type" value="Genomic_DNA"/>
</dbReference>